<protein>
    <recommendedName>
        <fullName evidence="4">L1 transposable element RRM domain-containing protein</fullName>
    </recommendedName>
</protein>
<proteinExistence type="predicted"/>
<keyword evidence="3" id="KW-1185">Reference proteome</keyword>
<reference evidence="2" key="3">
    <citation type="submission" date="2025-09" db="UniProtKB">
        <authorList>
            <consortium name="Ensembl"/>
        </authorList>
    </citation>
    <scope>IDENTIFICATION</scope>
</reference>
<sequence length="245" mass="28501">MADRKEKEGEEEKLNKIITTLEHLKLNMEILRQGNEQTREQITQINSKLGLIENKVEECQEKDINRKLLDKVADLEDRSRRANLRLRAAGESLQIKENLKGVIAEWLATNAQVPSQGIERIHWAFRGGRKPKDILIRFTREAERDIVYRKLRKMKNLTLAGSKVWPLLDLSSETLGKRAEMREITGTLERKGQHYILGKNTNQSVILEAKTLPIHLSDHAPLRVKVKLEIERKERTWRYNTVLNS</sequence>
<evidence type="ECO:0000256" key="1">
    <source>
        <dbReference type="SAM" id="Coils"/>
    </source>
</evidence>
<organism evidence="2 3">
    <name type="scientific">Anolis carolinensis</name>
    <name type="common">Green anole</name>
    <name type="synonym">American chameleon</name>
    <dbReference type="NCBI Taxonomy" id="28377"/>
    <lineage>
        <taxon>Eukaryota</taxon>
        <taxon>Metazoa</taxon>
        <taxon>Chordata</taxon>
        <taxon>Craniata</taxon>
        <taxon>Vertebrata</taxon>
        <taxon>Euteleostomi</taxon>
        <taxon>Lepidosauria</taxon>
        <taxon>Squamata</taxon>
        <taxon>Bifurcata</taxon>
        <taxon>Unidentata</taxon>
        <taxon>Episquamata</taxon>
        <taxon>Toxicofera</taxon>
        <taxon>Iguania</taxon>
        <taxon>Dactyloidae</taxon>
        <taxon>Anolis</taxon>
    </lineage>
</organism>
<keyword evidence="1" id="KW-0175">Coiled coil</keyword>
<dbReference type="Ensembl" id="ENSACAT00000037795.1">
    <property type="protein sequence ID" value="ENSACAP00000039561.1"/>
    <property type="gene ID" value="ENSACAG00000036742.1"/>
</dbReference>
<evidence type="ECO:0000313" key="2">
    <source>
        <dbReference type="Ensembl" id="ENSACAP00000039561.1"/>
    </source>
</evidence>
<evidence type="ECO:0008006" key="4">
    <source>
        <dbReference type="Google" id="ProtNLM"/>
    </source>
</evidence>
<evidence type="ECO:0000313" key="3">
    <source>
        <dbReference type="Proteomes" id="UP000001646"/>
    </source>
</evidence>
<name>A0A803TWH1_ANOCA</name>
<dbReference type="InParanoid" id="A0A803TWH1"/>
<dbReference type="AlphaFoldDB" id="A0A803TWH1"/>
<dbReference type="PANTHER" id="PTHR11505">
    <property type="entry name" value="L1 TRANSPOSABLE ELEMENT-RELATED"/>
    <property type="match status" value="1"/>
</dbReference>
<dbReference type="InterPro" id="IPR004244">
    <property type="entry name" value="Transposase_22"/>
</dbReference>
<feature type="coiled-coil region" evidence="1">
    <location>
        <begin position="7"/>
        <end position="85"/>
    </location>
</feature>
<dbReference type="Proteomes" id="UP000001646">
    <property type="component" value="Chromosome 2"/>
</dbReference>
<dbReference type="GeneTree" id="ENSGT01040000244651"/>
<reference evidence="2 3" key="1">
    <citation type="submission" date="2009-12" db="EMBL/GenBank/DDBJ databases">
        <title>The Genome Sequence of Anolis carolinensis (Green Anole Lizard).</title>
        <authorList>
            <consortium name="The Genome Sequencing Platform"/>
            <person name="Di Palma F."/>
            <person name="Alfoldi J."/>
            <person name="Heiman D."/>
            <person name="Young S."/>
            <person name="Grabherr M."/>
            <person name="Johnson J."/>
            <person name="Lander E.S."/>
            <person name="Lindblad-Toh K."/>
        </authorList>
    </citation>
    <scope>NUCLEOTIDE SEQUENCE [LARGE SCALE GENOMIC DNA]</scope>
    <source>
        <strain evidence="2 3">JBL SC #1</strain>
    </source>
</reference>
<reference evidence="2" key="2">
    <citation type="submission" date="2025-08" db="UniProtKB">
        <authorList>
            <consortium name="Ensembl"/>
        </authorList>
    </citation>
    <scope>IDENTIFICATION</scope>
</reference>
<dbReference type="Gene3D" id="3.30.70.1820">
    <property type="entry name" value="L1 transposable element, RRM domain"/>
    <property type="match status" value="1"/>
</dbReference>
<accession>A0A803TWH1</accession>